<protein>
    <submittedName>
        <fullName evidence="2">Uncharacterized protein</fullName>
    </submittedName>
</protein>
<evidence type="ECO:0000313" key="1">
    <source>
        <dbReference type="EMBL" id="KAJ7305471.1"/>
    </source>
</evidence>
<proteinExistence type="predicted"/>
<keyword evidence="3" id="KW-1185">Reference proteome</keyword>
<dbReference type="EMBL" id="JARIHO010000097">
    <property type="protein sequence ID" value="KAJ7305471.1"/>
    <property type="molecule type" value="Genomic_DNA"/>
</dbReference>
<comment type="caution">
    <text evidence="2">The sequence shown here is derived from an EMBL/GenBank/DDBJ whole genome shotgun (WGS) entry which is preliminary data.</text>
</comment>
<name>A0AAD6Z2Q7_9AGAR</name>
<sequence length="205" mass="23426">VAQAAEKLSDGICRAMEQYYNKRRTQVHQPLAPNPPPDTVPLKLHAVTYNFALLDGRRITPTSKSKRNSAGSSIIQARIGDKRCAGEIHTIFVHQQPGVQDPTDRLLVAVRWMKRSTWTPLENPKFVWDDYPELGVETWELDQYVDPLSNDPPMIIPLADIHCQLCRGRVTHVSPKLWMTITLDRVRQSPNYIASTNFLHSFLHH</sequence>
<accession>A0AAD6Z2Q7</accession>
<dbReference type="AlphaFoldDB" id="A0AAD6Z2Q7"/>
<organism evidence="2 3">
    <name type="scientific">Mycena albidolilacea</name>
    <dbReference type="NCBI Taxonomy" id="1033008"/>
    <lineage>
        <taxon>Eukaryota</taxon>
        <taxon>Fungi</taxon>
        <taxon>Dikarya</taxon>
        <taxon>Basidiomycota</taxon>
        <taxon>Agaricomycotina</taxon>
        <taxon>Agaricomycetes</taxon>
        <taxon>Agaricomycetidae</taxon>
        <taxon>Agaricales</taxon>
        <taxon>Marasmiineae</taxon>
        <taxon>Mycenaceae</taxon>
        <taxon>Mycena</taxon>
    </lineage>
</organism>
<evidence type="ECO:0000313" key="3">
    <source>
        <dbReference type="Proteomes" id="UP001218218"/>
    </source>
</evidence>
<feature type="non-terminal residue" evidence="2">
    <location>
        <position position="205"/>
    </location>
</feature>
<reference evidence="2" key="1">
    <citation type="submission" date="2023-03" db="EMBL/GenBank/DDBJ databases">
        <title>Massive genome expansion in bonnet fungi (Mycena s.s.) driven by repeated elements and novel gene families across ecological guilds.</title>
        <authorList>
            <consortium name="Lawrence Berkeley National Laboratory"/>
            <person name="Harder C.B."/>
            <person name="Miyauchi S."/>
            <person name="Viragh M."/>
            <person name="Kuo A."/>
            <person name="Thoen E."/>
            <person name="Andreopoulos B."/>
            <person name="Lu D."/>
            <person name="Skrede I."/>
            <person name="Drula E."/>
            <person name="Henrissat B."/>
            <person name="Morin E."/>
            <person name="Kohler A."/>
            <person name="Barry K."/>
            <person name="LaButti K."/>
            <person name="Morin E."/>
            <person name="Salamov A."/>
            <person name="Lipzen A."/>
            <person name="Mereny Z."/>
            <person name="Hegedus B."/>
            <person name="Baldrian P."/>
            <person name="Stursova M."/>
            <person name="Weitz H."/>
            <person name="Taylor A."/>
            <person name="Grigoriev I.V."/>
            <person name="Nagy L.G."/>
            <person name="Martin F."/>
            <person name="Kauserud H."/>
        </authorList>
    </citation>
    <scope>NUCLEOTIDE SEQUENCE</scope>
    <source>
        <strain evidence="2">CBHHK002</strain>
    </source>
</reference>
<dbReference type="Proteomes" id="UP001218218">
    <property type="component" value="Unassembled WGS sequence"/>
</dbReference>
<evidence type="ECO:0000313" key="2">
    <source>
        <dbReference type="EMBL" id="KAJ7305477.1"/>
    </source>
</evidence>
<gene>
    <name evidence="2" type="ORF">DFH08DRAFT_721184</name>
    <name evidence="1" type="ORF">DFH08DRAFT_721243</name>
</gene>
<dbReference type="EMBL" id="JARIHO010000097">
    <property type="protein sequence ID" value="KAJ7305477.1"/>
    <property type="molecule type" value="Genomic_DNA"/>
</dbReference>